<comment type="similarity">
    <text evidence="2">Belongs to the flavin monoamine oxidase family.</text>
</comment>
<keyword evidence="7" id="KW-1185">Reference proteome</keyword>
<dbReference type="InterPro" id="IPR002937">
    <property type="entry name" value="Amino_oxidase"/>
</dbReference>
<feature type="domain" description="Amine oxidase" evidence="5">
    <location>
        <begin position="76"/>
        <end position="149"/>
    </location>
</feature>
<protein>
    <recommendedName>
        <fullName evidence="3">monoamine oxidase</fullName>
        <ecNumber evidence="3">1.4.3.4</ecNumber>
    </recommendedName>
</protein>
<dbReference type="PANTHER" id="PTHR43563:SF1">
    <property type="entry name" value="AMINE OXIDASE [FLAVIN-CONTAINING] B"/>
    <property type="match status" value="1"/>
</dbReference>
<dbReference type="Gene3D" id="3.90.660.10">
    <property type="match status" value="1"/>
</dbReference>
<dbReference type="AlphaFoldDB" id="A0AAV4QVL5"/>
<dbReference type="EMBL" id="BPLR01007041">
    <property type="protein sequence ID" value="GIY14063.1"/>
    <property type="molecule type" value="Genomic_DNA"/>
</dbReference>
<evidence type="ECO:0000256" key="2">
    <source>
        <dbReference type="ARBA" id="ARBA00005995"/>
    </source>
</evidence>
<comment type="catalytic activity">
    <reaction evidence="4">
        <text>a secondary aliphatic amine + O2 + H2O = a primary amine + an aldehyde + H2O2</text>
        <dbReference type="Rhea" id="RHEA:26414"/>
        <dbReference type="ChEBI" id="CHEBI:15377"/>
        <dbReference type="ChEBI" id="CHEBI:15379"/>
        <dbReference type="ChEBI" id="CHEBI:16240"/>
        <dbReference type="ChEBI" id="CHEBI:17478"/>
        <dbReference type="ChEBI" id="CHEBI:58855"/>
        <dbReference type="ChEBI" id="CHEBI:65296"/>
        <dbReference type="EC" id="1.4.3.4"/>
    </reaction>
</comment>
<evidence type="ECO:0000313" key="6">
    <source>
        <dbReference type="EMBL" id="GIY14063.1"/>
    </source>
</evidence>
<evidence type="ECO:0000256" key="4">
    <source>
        <dbReference type="ARBA" id="ARBA00048448"/>
    </source>
</evidence>
<proteinExistence type="inferred from homology"/>
<evidence type="ECO:0000256" key="1">
    <source>
        <dbReference type="ARBA" id="ARBA00004362"/>
    </source>
</evidence>
<organism evidence="6 7">
    <name type="scientific">Caerostris extrusa</name>
    <name type="common">Bark spider</name>
    <name type="synonym">Caerostris bankana</name>
    <dbReference type="NCBI Taxonomy" id="172846"/>
    <lineage>
        <taxon>Eukaryota</taxon>
        <taxon>Metazoa</taxon>
        <taxon>Ecdysozoa</taxon>
        <taxon>Arthropoda</taxon>
        <taxon>Chelicerata</taxon>
        <taxon>Arachnida</taxon>
        <taxon>Araneae</taxon>
        <taxon>Araneomorphae</taxon>
        <taxon>Entelegynae</taxon>
        <taxon>Araneoidea</taxon>
        <taxon>Araneidae</taxon>
        <taxon>Caerostris</taxon>
    </lineage>
</organism>
<evidence type="ECO:0000256" key="3">
    <source>
        <dbReference type="ARBA" id="ARBA00012804"/>
    </source>
</evidence>
<name>A0AAV4QVL5_CAEEX</name>
<evidence type="ECO:0000313" key="7">
    <source>
        <dbReference type="Proteomes" id="UP001054945"/>
    </source>
</evidence>
<accession>A0AAV4QVL5</accession>
<comment type="subcellular location">
    <subcellularLocation>
        <location evidence="1">Mitochondrion outer membrane</location>
        <topology evidence="1">Single-pass type IV membrane protein</topology>
        <orientation evidence="1">Cytoplasmic side</orientation>
    </subcellularLocation>
</comment>
<gene>
    <name evidence="6" type="primary">MAOB</name>
    <name evidence="6" type="ORF">CEXT_218581</name>
</gene>
<sequence length="164" mass="18087">MHFLSASDGHLASKKKCYNYYIRSSLCCQTSEGERRKNRLGTPFTSTSLLTAEGIGSTTRKSNMTDCDVIVVGAGISGLSAAKWLVENGISVIVLEARDRVGGRTLTKRDPKVGYVDIGGAYVGPTQDRILRMAKELGVETYSIRQDADILLYSNRRRIRFGFL</sequence>
<dbReference type="Proteomes" id="UP001054945">
    <property type="component" value="Unassembled WGS sequence"/>
</dbReference>
<dbReference type="PANTHER" id="PTHR43563">
    <property type="entry name" value="AMINE OXIDASE"/>
    <property type="match status" value="1"/>
</dbReference>
<dbReference type="Pfam" id="PF01593">
    <property type="entry name" value="Amino_oxidase"/>
    <property type="match status" value="1"/>
</dbReference>
<dbReference type="EC" id="1.4.3.4" evidence="3"/>
<dbReference type="GO" id="GO:0005741">
    <property type="term" value="C:mitochondrial outer membrane"/>
    <property type="evidence" value="ECO:0007669"/>
    <property type="project" value="UniProtKB-SubCell"/>
</dbReference>
<dbReference type="Gene3D" id="3.50.50.60">
    <property type="entry name" value="FAD/NAD(P)-binding domain"/>
    <property type="match status" value="1"/>
</dbReference>
<dbReference type="GO" id="GO:0008131">
    <property type="term" value="F:primary methylamine oxidase activity"/>
    <property type="evidence" value="ECO:0007669"/>
    <property type="project" value="TreeGrafter"/>
</dbReference>
<comment type="caution">
    <text evidence="6">The sequence shown here is derived from an EMBL/GenBank/DDBJ whole genome shotgun (WGS) entry which is preliminary data.</text>
</comment>
<reference evidence="6 7" key="1">
    <citation type="submission" date="2021-06" db="EMBL/GenBank/DDBJ databases">
        <title>Caerostris extrusa draft genome.</title>
        <authorList>
            <person name="Kono N."/>
            <person name="Arakawa K."/>
        </authorList>
    </citation>
    <scope>NUCLEOTIDE SEQUENCE [LARGE SCALE GENOMIC DNA]</scope>
</reference>
<dbReference type="InterPro" id="IPR050703">
    <property type="entry name" value="Flavin_MAO"/>
</dbReference>
<dbReference type="InterPro" id="IPR036188">
    <property type="entry name" value="FAD/NAD-bd_sf"/>
</dbReference>
<dbReference type="GO" id="GO:0050660">
    <property type="term" value="F:flavin adenine dinucleotide binding"/>
    <property type="evidence" value="ECO:0007669"/>
    <property type="project" value="TreeGrafter"/>
</dbReference>
<evidence type="ECO:0000259" key="5">
    <source>
        <dbReference type="Pfam" id="PF01593"/>
    </source>
</evidence>
<dbReference type="GO" id="GO:0097621">
    <property type="term" value="F:monoamine oxidase activity"/>
    <property type="evidence" value="ECO:0007669"/>
    <property type="project" value="UniProtKB-EC"/>
</dbReference>
<dbReference type="SUPFAM" id="SSF51905">
    <property type="entry name" value="FAD/NAD(P)-binding domain"/>
    <property type="match status" value="1"/>
</dbReference>